<comment type="caution">
    <text evidence="1">The sequence shown here is derived from an EMBL/GenBank/DDBJ whole genome shotgun (WGS) entry which is preliminary data.</text>
</comment>
<name>F3G6A1_PSESJ</name>
<dbReference type="EMBL" id="AEAI01000472">
    <property type="protein sequence ID" value="EGH42601.1"/>
    <property type="molecule type" value="Genomic_DNA"/>
</dbReference>
<dbReference type="Gene3D" id="2.60.40.1180">
    <property type="entry name" value="Golgi alpha-mannosidase II"/>
    <property type="match status" value="1"/>
</dbReference>
<dbReference type="Proteomes" id="UP000004986">
    <property type="component" value="Unassembled WGS sequence"/>
</dbReference>
<keyword evidence="1" id="KW-0378">Hydrolase</keyword>
<sequence length="86" mass="9637">MLMDGRAQETGIRRAGADATLLLVVNASHDGVNFTLPEVPEGTHYECLIDTNQDDARSKEHFAFGSQYTVTPRSLLLFELKREDQQ</sequence>
<gene>
    <name evidence="1" type="ORF">PSYPI_09420</name>
</gene>
<dbReference type="HOGENOM" id="CLU_2643944_0_0_6"/>
<organism evidence="1 2">
    <name type="scientific">Pseudomonas syringae pv. pisi str. 1704B</name>
    <dbReference type="NCBI Taxonomy" id="629263"/>
    <lineage>
        <taxon>Bacteria</taxon>
        <taxon>Pseudomonadati</taxon>
        <taxon>Pseudomonadota</taxon>
        <taxon>Gammaproteobacteria</taxon>
        <taxon>Pseudomonadales</taxon>
        <taxon>Pseudomonadaceae</taxon>
        <taxon>Pseudomonas</taxon>
        <taxon>Pseudomonas syringae</taxon>
    </lineage>
</organism>
<dbReference type="PATRIC" id="fig|629263.4.peg.1552"/>
<dbReference type="BioCyc" id="PSYR629263:G11X0-1879-MONOMER"/>
<protein>
    <submittedName>
        <fullName evidence="1">Glycoside hydrolase, family alpha amylase catalytic subunit</fullName>
    </submittedName>
</protein>
<evidence type="ECO:0000313" key="1">
    <source>
        <dbReference type="EMBL" id="EGH42601.1"/>
    </source>
</evidence>
<reference evidence="1 2" key="1">
    <citation type="journal article" date="2011" name="PLoS Pathog.">
        <title>Dynamic evolution of pathogenicity revealed by sequencing and comparative genomics of 19 Pseudomonas syringae isolates.</title>
        <authorList>
            <person name="Baltrus D.A."/>
            <person name="Nishimura M.T."/>
            <person name="Romanchuk A."/>
            <person name="Chang J.H."/>
            <person name="Mukhtar M.S."/>
            <person name="Cherkis K."/>
            <person name="Roach J."/>
            <person name="Grant S.R."/>
            <person name="Jones C.D."/>
            <person name="Dangl J.L."/>
        </authorList>
    </citation>
    <scope>NUCLEOTIDE SEQUENCE [LARGE SCALE GENOMIC DNA]</scope>
    <source>
        <strain evidence="1 2">1704B</strain>
    </source>
</reference>
<dbReference type="GO" id="GO:0016787">
    <property type="term" value="F:hydrolase activity"/>
    <property type="evidence" value="ECO:0007669"/>
    <property type="project" value="UniProtKB-KW"/>
</dbReference>
<dbReference type="SUPFAM" id="SSF51011">
    <property type="entry name" value="Glycosyl hydrolase domain"/>
    <property type="match status" value="1"/>
</dbReference>
<dbReference type="AlphaFoldDB" id="F3G6A1"/>
<proteinExistence type="predicted"/>
<dbReference type="InterPro" id="IPR013780">
    <property type="entry name" value="Glyco_hydro_b"/>
</dbReference>
<evidence type="ECO:0000313" key="2">
    <source>
        <dbReference type="Proteomes" id="UP000004986"/>
    </source>
</evidence>
<accession>F3G6A1</accession>
<keyword evidence="2" id="KW-1185">Reference proteome</keyword>